<name>F0WQ95_9STRA</name>
<dbReference type="AlphaFoldDB" id="F0WQ95"/>
<dbReference type="EMBL" id="FR824241">
    <property type="protein sequence ID" value="CCA23501.1"/>
    <property type="molecule type" value="Genomic_DNA"/>
</dbReference>
<accession>F0WQ95</accession>
<sequence>MSRLYNAFLLFGETKNPSELVQETKEHLKPFTQTKQLILSRDTIKGNNNLFCLHDRQALCLELFTSRILFRQTDTQASLQKKKSET</sequence>
<organism evidence="1">
    <name type="scientific">Albugo laibachii Nc14</name>
    <dbReference type="NCBI Taxonomy" id="890382"/>
    <lineage>
        <taxon>Eukaryota</taxon>
        <taxon>Sar</taxon>
        <taxon>Stramenopiles</taxon>
        <taxon>Oomycota</taxon>
        <taxon>Peronosporomycetes</taxon>
        <taxon>Albuginales</taxon>
        <taxon>Albuginaceae</taxon>
        <taxon>Albugo</taxon>
    </lineage>
</organism>
<dbReference type="HOGENOM" id="CLU_2502608_0_0_1"/>
<evidence type="ECO:0000313" key="1">
    <source>
        <dbReference type="EMBL" id="CCA23501.1"/>
    </source>
</evidence>
<reference evidence="1" key="2">
    <citation type="submission" date="2011-02" db="EMBL/GenBank/DDBJ databases">
        <authorList>
            <person name="MacLean D."/>
        </authorList>
    </citation>
    <scope>NUCLEOTIDE SEQUENCE</scope>
</reference>
<gene>
    <name evidence="1" type="primary">AlNc14C196G8576</name>
    <name evidence="1" type="ORF">ALNC14_096450</name>
</gene>
<reference evidence="1" key="1">
    <citation type="journal article" date="2011" name="PLoS Biol.">
        <title>Gene gain and loss during evolution of obligate parasitism in the white rust pathogen of Arabidopsis thaliana.</title>
        <authorList>
            <person name="Kemen E."/>
            <person name="Gardiner A."/>
            <person name="Schultz-Larsen T."/>
            <person name="Kemen A.C."/>
            <person name="Balmuth A.L."/>
            <person name="Robert-Seilaniantz A."/>
            <person name="Bailey K."/>
            <person name="Holub E."/>
            <person name="Studholme D.J."/>
            <person name="Maclean D."/>
            <person name="Jones J.D."/>
        </authorList>
    </citation>
    <scope>NUCLEOTIDE SEQUENCE</scope>
</reference>
<proteinExistence type="predicted"/>
<protein>
    <submittedName>
        <fullName evidence="1">AlNc14C196G8576 protein</fullName>
    </submittedName>
</protein>